<proteinExistence type="predicted"/>
<evidence type="ECO:0000256" key="2">
    <source>
        <dbReference type="ARBA" id="ARBA00022692"/>
    </source>
</evidence>
<dbReference type="EMBL" id="CP073754">
    <property type="protein sequence ID" value="QWF70850.1"/>
    <property type="molecule type" value="Genomic_DNA"/>
</dbReference>
<dbReference type="GO" id="GO:0012505">
    <property type="term" value="C:endomembrane system"/>
    <property type="evidence" value="ECO:0007669"/>
    <property type="project" value="UniProtKB-SubCell"/>
</dbReference>
<sequence>MYRFLISKISALYQKQVPATGIGLFRILFGLVTLQEILFLIFFNHLIFDPIPFLDVEFPMIVFFLWIWALVALALTLGYRCQQASIANYLFWQIFVNFTPMQRDFDGGFDLFMIGANFFLIFMPTDRAFSLDSLRKKLATPFVHYREYPAVQVSVLTYYLPVSICLGFLYFDSAIHKMFAEHWRNGLGAWLPSSIPYYMSALDMSWLLNQEILQKVIGYTIIVFQFSFLALYYRPRFRPWYFLVGAGLHLGITLSFNIYPFGIGMLIFYSLVIPFAWYRQIGKLLQAKQPGLTVFYDQQCPLCCRTILILNHFDVLHGVDFKSAQQYAQQYPALQSLDQQQLLTDIYALDSRGRLYAGVASYAQILIAMRYTAPIGWLLNLPGIYQLASSRYRQIADSRLRLNCDISCINPIAPQFEKTLYERIFVAETPAATKKSVYGIYKLLCLIIVLQLNSSIHYGLLYRCHVGTRQNPIGTVITDMSNAVLMLSNTFLGITPHALYLHDHFAGYEDLLAITYLDSQGVEHWLPFVNEQGRLLAPNWGRVHSMWANIAVTPNIQEPRLKKFIMKVTAFWGIKSGLELDKTKFLLKRKKIRAPFVWEPDLRAQNLSGAWQTIGYAQWRGKEINIELPVDIENFN</sequence>
<dbReference type="Pfam" id="PF04134">
    <property type="entry name" value="DCC1-like"/>
    <property type="match status" value="1"/>
</dbReference>
<dbReference type="InterPro" id="IPR007263">
    <property type="entry name" value="DCC1-like"/>
</dbReference>
<accession>A0A975R8X1</accession>
<protein>
    <submittedName>
        <fullName evidence="7">DUF393 domain-containing protein</fullName>
    </submittedName>
</protein>
<comment type="subcellular location">
    <subcellularLocation>
        <location evidence="1">Endomembrane system</location>
        <topology evidence="1">Multi-pass membrane protein</topology>
    </subcellularLocation>
</comment>
<organism evidence="7 8">
    <name type="scientific">Methylomonas paludis</name>
    <dbReference type="NCBI Taxonomy" id="1173101"/>
    <lineage>
        <taxon>Bacteria</taxon>
        <taxon>Pseudomonadati</taxon>
        <taxon>Pseudomonadota</taxon>
        <taxon>Gammaproteobacteria</taxon>
        <taxon>Methylococcales</taxon>
        <taxon>Methylococcaceae</taxon>
        <taxon>Methylomonas</taxon>
    </lineage>
</organism>
<keyword evidence="4 5" id="KW-0472">Membrane</keyword>
<dbReference type="PANTHER" id="PTHR39535">
    <property type="entry name" value="SPORULATION-DELAYING PROTEIN SDPB"/>
    <property type="match status" value="1"/>
</dbReference>
<evidence type="ECO:0000256" key="1">
    <source>
        <dbReference type="ARBA" id="ARBA00004127"/>
    </source>
</evidence>
<feature type="transmembrane region" description="Helical" evidence="5">
    <location>
        <begin position="240"/>
        <end position="256"/>
    </location>
</feature>
<evidence type="ECO:0000256" key="4">
    <source>
        <dbReference type="ARBA" id="ARBA00023136"/>
    </source>
</evidence>
<dbReference type="RefSeq" id="WP_215582323.1">
    <property type="nucleotide sequence ID" value="NZ_CP073754.1"/>
</dbReference>
<evidence type="ECO:0000259" key="6">
    <source>
        <dbReference type="SMART" id="SM00752"/>
    </source>
</evidence>
<evidence type="ECO:0000313" key="8">
    <source>
        <dbReference type="Proteomes" id="UP000676649"/>
    </source>
</evidence>
<name>A0A975R8X1_9GAMM</name>
<feature type="domain" description="HTTM-like" evidence="6">
    <location>
        <begin position="14"/>
        <end position="277"/>
    </location>
</feature>
<gene>
    <name evidence="7" type="ORF">KEF85_16300</name>
</gene>
<feature type="transmembrane region" description="Helical" evidence="5">
    <location>
        <begin position="60"/>
        <end position="79"/>
    </location>
</feature>
<evidence type="ECO:0000256" key="3">
    <source>
        <dbReference type="ARBA" id="ARBA00022989"/>
    </source>
</evidence>
<keyword evidence="3 5" id="KW-1133">Transmembrane helix</keyword>
<feature type="transmembrane region" description="Helical" evidence="5">
    <location>
        <begin position="150"/>
        <end position="171"/>
    </location>
</feature>
<dbReference type="InterPro" id="IPR011020">
    <property type="entry name" value="HTTM-like"/>
</dbReference>
<dbReference type="SMART" id="SM00752">
    <property type="entry name" value="HTTM"/>
    <property type="match status" value="1"/>
</dbReference>
<keyword evidence="8" id="KW-1185">Reference proteome</keyword>
<dbReference type="InterPro" id="IPR052964">
    <property type="entry name" value="Sporulation_signal_mat"/>
</dbReference>
<reference evidence="7" key="1">
    <citation type="submission" date="2021-04" db="EMBL/GenBank/DDBJ databases">
        <title>Draft genome sequence data of methanotrophic Methylovulum sp. strain S1L and Methylomonas sp. strain S2AM isolated from boreal lake water columns.</title>
        <authorList>
            <person name="Rissanen A.J."/>
            <person name="Mangayil R."/>
            <person name="Svenning M.M."/>
            <person name="Khanongnuch R."/>
        </authorList>
    </citation>
    <scope>NUCLEOTIDE SEQUENCE</scope>
    <source>
        <strain evidence="7">S2AM</strain>
    </source>
</reference>
<evidence type="ECO:0000313" key="7">
    <source>
        <dbReference type="EMBL" id="QWF70850.1"/>
    </source>
</evidence>
<dbReference type="PANTHER" id="PTHR39535:SF2">
    <property type="entry name" value="HTTM DOMAIN-CONTAINING PROTEIN"/>
    <property type="match status" value="1"/>
</dbReference>
<feature type="transmembrane region" description="Helical" evidence="5">
    <location>
        <begin position="111"/>
        <end position="130"/>
    </location>
</feature>
<feature type="transmembrane region" description="Helical" evidence="5">
    <location>
        <begin position="183"/>
        <end position="200"/>
    </location>
</feature>
<dbReference type="AlphaFoldDB" id="A0A975R8X1"/>
<keyword evidence="2 5" id="KW-0812">Transmembrane</keyword>
<feature type="transmembrane region" description="Helical" evidence="5">
    <location>
        <begin position="212"/>
        <end position="233"/>
    </location>
</feature>
<dbReference type="KEGG" id="mpad:KEF85_16300"/>
<dbReference type="GO" id="GO:0015035">
    <property type="term" value="F:protein-disulfide reductase activity"/>
    <property type="evidence" value="ECO:0007669"/>
    <property type="project" value="InterPro"/>
</dbReference>
<dbReference type="Proteomes" id="UP000676649">
    <property type="component" value="Chromosome"/>
</dbReference>
<evidence type="ECO:0000256" key="5">
    <source>
        <dbReference type="SAM" id="Phobius"/>
    </source>
</evidence>
<feature type="transmembrane region" description="Helical" evidence="5">
    <location>
        <begin position="21"/>
        <end position="48"/>
    </location>
</feature>